<dbReference type="EMBL" id="LR796388">
    <property type="protein sequence ID" value="CAB4141183.1"/>
    <property type="molecule type" value="Genomic_DNA"/>
</dbReference>
<evidence type="ECO:0000313" key="1">
    <source>
        <dbReference type="EMBL" id="CAB4141183.1"/>
    </source>
</evidence>
<organism evidence="1">
    <name type="scientific">uncultured Caudovirales phage</name>
    <dbReference type="NCBI Taxonomy" id="2100421"/>
    <lineage>
        <taxon>Viruses</taxon>
        <taxon>Duplodnaviria</taxon>
        <taxon>Heunggongvirae</taxon>
        <taxon>Uroviricota</taxon>
        <taxon>Caudoviricetes</taxon>
        <taxon>Peduoviridae</taxon>
        <taxon>Maltschvirus</taxon>
        <taxon>Maltschvirus maltsch</taxon>
    </lineage>
</organism>
<name>A0A6J5M6V6_9CAUD</name>
<gene>
    <name evidence="1" type="ORF">UFOVP410_22</name>
</gene>
<proteinExistence type="predicted"/>
<accession>A0A6J5M6V6</accession>
<sequence length="84" mass="9702">MNSIPDWIKKLSKGDNFILSFPHSQKTVLAEVIENSPTTEESLYFGTITVNYKVNNFAKQDDLLYDDYSKESDNQNNWCAYTVI</sequence>
<protein>
    <submittedName>
        <fullName evidence="1">Uncharacterized protein</fullName>
    </submittedName>
</protein>
<reference evidence="1" key="1">
    <citation type="submission" date="2020-04" db="EMBL/GenBank/DDBJ databases">
        <authorList>
            <person name="Chiriac C."/>
            <person name="Salcher M."/>
            <person name="Ghai R."/>
            <person name="Kavagutti S V."/>
        </authorList>
    </citation>
    <scope>NUCLEOTIDE SEQUENCE</scope>
</reference>